<evidence type="ECO:0000256" key="5">
    <source>
        <dbReference type="SAM" id="MobiDB-lite"/>
    </source>
</evidence>
<dbReference type="SMART" id="SM00336">
    <property type="entry name" value="BBOX"/>
    <property type="match status" value="1"/>
</dbReference>
<keyword evidence="8" id="KW-1185">Reference proteome</keyword>
<dbReference type="Pfam" id="PF00643">
    <property type="entry name" value="zf-B_box"/>
    <property type="match status" value="1"/>
</dbReference>
<name>A0A2G9HZV7_9LAMI</name>
<feature type="compositionally biased region" description="Low complexity" evidence="5">
    <location>
        <begin position="147"/>
        <end position="161"/>
    </location>
</feature>
<feature type="compositionally biased region" description="Polar residues" evidence="5">
    <location>
        <begin position="135"/>
        <end position="146"/>
    </location>
</feature>
<comment type="caution">
    <text evidence="7">The sequence shown here is derived from an EMBL/GenBank/DDBJ whole genome shotgun (WGS) entry which is preliminary data.</text>
</comment>
<keyword evidence="2 4" id="KW-0863">Zinc-finger</keyword>
<feature type="region of interest" description="Disordered" evidence="5">
    <location>
        <begin position="78"/>
        <end position="224"/>
    </location>
</feature>
<feature type="compositionally biased region" description="Acidic residues" evidence="5">
    <location>
        <begin position="101"/>
        <end position="127"/>
    </location>
</feature>
<evidence type="ECO:0000256" key="1">
    <source>
        <dbReference type="ARBA" id="ARBA00022723"/>
    </source>
</evidence>
<keyword evidence="1" id="KW-0479">Metal-binding</keyword>
<gene>
    <name evidence="7" type="ORF">CDL12_04227</name>
</gene>
<dbReference type="PANTHER" id="PTHR31717:SF60">
    <property type="entry name" value="B-BOX TYPE ZINC FINGER FAMILY PROTEIN"/>
    <property type="match status" value="1"/>
</dbReference>
<dbReference type="GO" id="GO:0008270">
    <property type="term" value="F:zinc ion binding"/>
    <property type="evidence" value="ECO:0007669"/>
    <property type="project" value="UniProtKB-KW"/>
</dbReference>
<accession>A0A2G9HZV7</accession>
<dbReference type="AlphaFoldDB" id="A0A2G9HZV7"/>
<evidence type="ECO:0000256" key="4">
    <source>
        <dbReference type="PROSITE-ProRule" id="PRU00024"/>
    </source>
</evidence>
<protein>
    <recommendedName>
        <fullName evidence="6">B box-type domain-containing protein</fullName>
    </recommendedName>
</protein>
<dbReference type="InterPro" id="IPR000315">
    <property type="entry name" value="Znf_B-box"/>
</dbReference>
<dbReference type="InterPro" id="IPR049808">
    <property type="entry name" value="CONSTANS-like_Bbox1"/>
</dbReference>
<dbReference type="PROSITE" id="PS50119">
    <property type="entry name" value="ZF_BBOX"/>
    <property type="match status" value="1"/>
</dbReference>
<organism evidence="7 8">
    <name type="scientific">Handroanthus impetiginosus</name>
    <dbReference type="NCBI Taxonomy" id="429701"/>
    <lineage>
        <taxon>Eukaryota</taxon>
        <taxon>Viridiplantae</taxon>
        <taxon>Streptophyta</taxon>
        <taxon>Embryophyta</taxon>
        <taxon>Tracheophyta</taxon>
        <taxon>Spermatophyta</taxon>
        <taxon>Magnoliopsida</taxon>
        <taxon>eudicotyledons</taxon>
        <taxon>Gunneridae</taxon>
        <taxon>Pentapetalae</taxon>
        <taxon>asterids</taxon>
        <taxon>lamiids</taxon>
        <taxon>Lamiales</taxon>
        <taxon>Bignoniaceae</taxon>
        <taxon>Crescentiina</taxon>
        <taxon>Tabebuia alliance</taxon>
        <taxon>Handroanthus</taxon>
    </lineage>
</organism>
<evidence type="ECO:0000313" key="8">
    <source>
        <dbReference type="Proteomes" id="UP000231279"/>
    </source>
</evidence>
<dbReference type="PANTHER" id="PTHR31717">
    <property type="entry name" value="ZINC FINGER PROTEIN CONSTANS-LIKE 10"/>
    <property type="match status" value="1"/>
</dbReference>
<evidence type="ECO:0000313" key="7">
    <source>
        <dbReference type="EMBL" id="PIN23046.1"/>
    </source>
</evidence>
<sequence length="266" mass="28762">MAKKECELCSSAARMFCESDEASLCWDCDQKVHAANFLVAKHSRTLLCHICYSLTPWKAAGEKLGPTVSVCQACADEGENRGTSSSRCENEDGYDSNSQESESDDGEYYSDTDDFSEDEEDDEEDGENQVVPWSISGSNSPTHATAVSSSGSEENVSFSSSKRTRDNVFESEDEDGCCSSQNLGSKLGESDENYDSSLLRPSKMQRRSSNSALSLSEPAAGGEARVVAPSGTAAIIEKLRRFEQGIVTEEGDPSAMILGLCKLTRD</sequence>
<feature type="domain" description="B box-type" evidence="6">
    <location>
        <begin position="1"/>
        <end position="47"/>
    </location>
</feature>
<dbReference type="EMBL" id="NKXS01000642">
    <property type="protein sequence ID" value="PIN23046.1"/>
    <property type="molecule type" value="Genomic_DNA"/>
</dbReference>
<reference evidence="8" key="1">
    <citation type="journal article" date="2018" name="Gigascience">
        <title>Genome assembly of the Pink Ipe (Handroanthus impetiginosus, Bignoniaceae), a highly valued, ecologically keystone Neotropical timber forest tree.</title>
        <authorList>
            <person name="Silva-Junior O.B."/>
            <person name="Grattapaglia D."/>
            <person name="Novaes E."/>
            <person name="Collevatti R.G."/>
        </authorList>
    </citation>
    <scope>NUCLEOTIDE SEQUENCE [LARGE SCALE GENOMIC DNA]</scope>
    <source>
        <strain evidence="8">cv. UFG-1</strain>
    </source>
</reference>
<evidence type="ECO:0000256" key="2">
    <source>
        <dbReference type="ARBA" id="ARBA00022771"/>
    </source>
</evidence>
<evidence type="ECO:0000259" key="6">
    <source>
        <dbReference type="PROSITE" id="PS50119"/>
    </source>
</evidence>
<evidence type="ECO:0000256" key="3">
    <source>
        <dbReference type="ARBA" id="ARBA00022833"/>
    </source>
</evidence>
<dbReference type="STRING" id="429701.A0A2G9HZV7"/>
<dbReference type="Proteomes" id="UP000231279">
    <property type="component" value="Unassembled WGS sequence"/>
</dbReference>
<dbReference type="OrthoDB" id="153872at2759"/>
<dbReference type="CDD" id="cd19821">
    <property type="entry name" value="Bbox1_BBX-like"/>
    <property type="match status" value="1"/>
</dbReference>
<keyword evidence="3" id="KW-0862">Zinc</keyword>
<proteinExistence type="predicted"/>